<reference evidence="7" key="1">
    <citation type="submission" date="2021-01" db="EMBL/GenBank/DDBJ databases">
        <title>Characterization of Corynebacterium spp. from penguins.</title>
        <authorList>
            <person name="Svec P."/>
        </authorList>
    </citation>
    <scope>NUCLEOTIDE SEQUENCE</scope>
    <source>
        <strain evidence="7">CCM 8835</strain>
    </source>
</reference>
<dbReference type="PANTHER" id="PTHR12778">
    <property type="entry name" value="SOLUTE CARRIER FAMILY 33 ACETYL-COA TRANSPORTER -RELATED"/>
    <property type="match status" value="1"/>
</dbReference>
<proteinExistence type="predicted"/>
<keyword evidence="8" id="KW-1185">Reference proteome</keyword>
<dbReference type="InterPro" id="IPR011701">
    <property type="entry name" value="MFS"/>
</dbReference>
<name>A0ABS1FI92_9CORY</name>
<feature type="transmembrane region" description="Helical" evidence="6">
    <location>
        <begin position="25"/>
        <end position="47"/>
    </location>
</feature>
<keyword evidence="5 6" id="KW-0472">Membrane</keyword>
<comment type="subcellular location">
    <subcellularLocation>
        <location evidence="1">Membrane</location>
        <topology evidence="1">Multi-pass membrane protein</topology>
    </subcellularLocation>
</comment>
<feature type="transmembrane region" description="Helical" evidence="6">
    <location>
        <begin position="325"/>
        <end position="350"/>
    </location>
</feature>
<dbReference type="Gene3D" id="1.20.1250.20">
    <property type="entry name" value="MFS general substrate transporter like domains"/>
    <property type="match status" value="1"/>
</dbReference>
<evidence type="ECO:0000256" key="6">
    <source>
        <dbReference type="SAM" id="Phobius"/>
    </source>
</evidence>
<keyword evidence="2" id="KW-0813">Transport</keyword>
<dbReference type="PANTHER" id="PTHR12778:SF10">
    <property type="entry name" value="MAJOR FACILITATOR SUPERFAMILY DOMAIN-CONTAINING PROTEIN 3"/>
    <property type="match status" value="1"/>
</dbReference>
<dbReference type="SUPFAM" id="SSF103473">
    <property type="entry name" value="MFS general substrate transporter"/>
    <property type="match status" value="1"/>
</dbReference>
<keyword evidence="4 6" id="KW-1133">Transmembrane helix</keyword>
<evidence type="ECO:0000256" key="3">
    <source>
        <dbReference type="ARBA" id="ARBA00022692"/>
    </source>
</evidence>
<feature type="transmembrane region" description="Helical" evidence="6">
    <location>
        <begin position="91"/>
        <end position="112"/>
    </location>
</feature>
<dbReference type="Proteomes" id="UP000650005">
    <property type="component" value="Unassembled WGS sequence"/>
</dbReference>
<evidence type="ECO:0000256" key="2">
    <source>
        <dbReference type="ARBA" id="ARBA00022448"/>
    </source>
</evidence>
<sequence length="426" mass="44632">MTVTGSETAPPEDTRPPVRGRTFHMALIASLYSTQNLSLAMFAYAFLTIAQAGGVPLTRIGGASGLATLLVLKFLWAPVVDRFGSDRFGHYRSWLMAMQITLVAGCALLSFIDPVGQFSVALVVFGFLFIVAGTQDIAADATATRLLSAGDRGLGNGFQSAGSAFSQVVGGGLVLVIYDTAGWQAAALSLAFWSAVPLPFVLLWRERQSTARLPEPGVNGNVIRSFFADRARRQWALVHMPLYFAGVAVAYNQVRPILVAADWSATRIGILFVICGSLFGIVAGIGAGILTRKWSRHHAIRTLGLIQAMTTVGVVLLALGMTGTWAATLIIGILYGGVAATMTVVYTVAMDLTRYESAGTDFTVFSTLAALVMVLSAGGGMALSGLIGFLPVSVVAVVLAFIGVGVVIRGCGPVLEAAAVRQPGAN</sequence>
<gene>
    <name evidence="7" type="ORF">JIM95_00975</name>
</gene>
<feature type="transmembrane region" description="Helical" evidence="6">
    <location>
        <begin position="389"/>
        <end position="408"/>
    </location>
</feature>
<dbReference type="EMBL" id="JAENIP010000003">
    <property type="protein sequence ID" value="MBK1843151.1"/>
    <property type="molecule type" value="Genomic_DNA"/>
</dbReference>
<feature type="transmembrane region" description="Helical" evidence="6">
    <location>
        <begin position="302"/>
        <end position="319"/>
    </location>
</feature>
<evidence type="ECO:0000256" key="4">
    <source>
        <dbReference type="ARBA" id="ARBA00022989"/>
    </source>
</evidence>
<feature type="transmembrane region" description="Helical" evidence="6">
    <location>
        <begin position="59"/>
        <end position="79"/>
    </location>
</feature>
<comment type="caution">
    <text evidence="7">The sequence shown here is derived from an EMBL/GenBank/DDBJ whole genome shotgun (WGS) entry which is preliminary data.</text>
</comment>
<dbReference type="InterPro" id="IPR004752">
    <property type="entry name" value="AmpG_permease/AT-1"/>
</dbReference>
<accession>A0ABS1FI92</accession>
<evidence type="ECO:0000256" key="1">
    <source>
        <dbReference type="ARBA" id="ARBA00004141"/>
    </source>
</evidence>
<evidence type="ECO:0000313" key="8">
    <source>
        <dbReference type="Proteomes" id="UP000650005"/>
    </source>
</evidence>
<keyword evidence="3 6" id="KW-0812">Transmembrane</keyword>
<dbReference type="RefSeq" id="WP_200256035.1">
    <property type="nucleotide sequence ID" value="NZ_JAENIP020000002.1"/>
</dbReference>
<evidence type="ECO:0000313" key="7">
    <source>
        <dbReference type="EMBL" id="MBK1843151.1"/>
    </source>
</evidence>
<dbReference type="Pfam" id="PF07690">
    <property type="entry name" value="MFS_1"/>
    <property type="match status" value="1"/>
</dbReference>
<feature type="transmembrane region" description="Helical" evidence="6">
    <location>
        <begin position="184"/>
        <end position="204"/>
    </location>
</feature>
<feature type="transmembrane region" description="Helical" evidence="6">
    <location>
        <begin position="118"/>
        <end position="139"/>
    </location>
</feature>
<protein>
    <submittedName>
        <fullName evidence="7">MFS transporter</fullName>
    </submittedName>
</protein>
<feature type="transmembrane region" description="Helical" evidence="6">
    <location>
        <begin position="362"/>
        <end position="383"/>
    </location>
</feature>
<dbReference type="InterPro" id="IPR036259">
    <property type="entry name" value="MFS_trans_sf"/>
</dbReference>
<feature type="transmembrane region" description="Helical" evidence="6">
    <location>
        <begin position="266"/>
        <end position="290"/>
    </location>
</feature>
<organism evidence="7 8">
    <name type="scientific">Corynebacterium antarcticum</name>
    <dbReference type="NCBI Taxonomy" id="2800405"/>
    <lineage>
        <taxon>Bacteria</taxon>
        <taxon>Bacillati</taxon>
        <taxon>Actinomycetota</taxon>
        <taxon>Actinomycetes</taxon>
        <taxon>Mycobacteriales</taxon>
        <taxon>Corynebacteriaceae</taxon>
        <taxon>Corynebacterium</taxon>
    </lineage>
</organism>
<feature type="transmembrane region" description="Helical" evidence="6">
    <location>
        <begin position="235"/>
        <end position="254"/>
    </location>
</feature>
<evidence type="ECO:0000256" key="5">
    <source>
        <dbReference type="ARBA" id="ARBA00023136"/>
    </source>
</evidence>